<dbReference type="AlphaFoldDB" id="A0AAD4XWQ7"/>
<dbReference type="Gene3D" id="3.40.50.2300">
    <property type="match status" value="1"/>
</dbReference>
<accession>A0AAD4XWQ7</accession>
<reference evidence="8" key="1">
    <citation type="submission" date="2022-04" db="EMBL/GenBank/DDBJ databases">
        <title>A functionally conserved STORR gene fusion in Papaver species that diverged 16.8 million years ago.</title>
        <authorList>
            <person name="Catania T."/>
        </authorList>
    </citation>
    <scope>NUCLEOTIDE SEQUENCE</scope>
    <source>
        <strain evidence="8">S-188037</strain>
    </source>
</reference>
<dbReference type="SUPFAM" id="SSF46689">
    <property type="entry name" value="Homeodomain-like"/>
    <property type="match status" value="1"/>
</dbReference>
<dbReference type="InterPro" id="IPR009057">
    <property type="entry name" value="Homeodomain-like_sf"/>
</dbReference>
<dbReference type="FunFam" id="1.10.10.60:FF:000007">
    <property type="entry name" value="Two-component response regulator"/>
    <property type="match status" value="1"/>
</dbReference>
<dbReference type="GO" id="GO:0009736">
    <property type="term" value="P:cytokinin-activated signaling pathway"/>
    <property type="evidence" value="ECO:0007669"/>
    <property type="project" value="InterPro"/>
</dbReference>
<evidence type="ECO:0000256" key="6">
    <source>
        <dbReference type="PROSITE-ProRule" id="PRU00169"/>
    </source>
</evidence>
<dbReference type="EMBL" id="JAJJMB010001902">
    <property type="protein sequence ID" value="KAI3954645.1"/>
    <property type="molecule type" value="Genomic_DNA"/>
</dbReference>
<keyword evidence="5" id="KW-0539">Nucleus</keyword>
<feature type="modified residue" description="4-aspartylphosphate" evidence="6">
    <location>
        <position position="65"/>
    </location>
</feature>
<dbReference type="NCBIfam" id="TIGR01557">
    <property type="entry name" value="myb_SHAQKYF"/>
    <property type="match status" value="1"/>
</dbReference>
<keyword evidence="2" id="KW-0902">Two-component regulatory system</keyword>
<keyword evidence="3" id="KW-0805">Transcription regulation</keyword>
<sequence length="320" mass="36453">MEFMDNDKFPEGLHVLVVDDNSTCLKFLEALLKKCRYEATTTPSAEFALDLLRKNKKNFDIILIDIEMDGGFSLLGIICREMSIPVISNDDNEQGTCDYQVKPPSLKDIQNICQHVVVHRKNKFNLSDSDIEKHENQRNLKMTCNNQTVISNEDEAAGSHPSDSDLKITRISWDPELHAKFVKAFYKLGDTVPSNIVSEMNVPGLTREKVSSHLQKYRMILENQRQKSDRITTCNGMSGHLLNRSLRNIDFKNRMNYLSRLKSYNSEMSQSSHGGVTLNSSIHSIINPKSQFLPSTQQHTSHYSSADDDLSAVIRPFQRQ</sequence>
<keyword evidence="9" id="KW-1185">Reference proteome</keyword>
<dbReference type="InterPro" id="IPR011006">
    <property type="entry name" value="CheY-like_superfamily"/>
</dbReference>
<dbReference type="InterPro" id="IPR045279">
    <property type="entry name" value="ARR-like"/>
</dbReference>
<keyword evidence="6" id="KW-0597">Phosphoprotein</keyword>
<evidence type="ECO:0000256" key="5">
    <source>
        <dbReference type="ARBA" id="ARBA00023242"/>
    </source>
</evidence>
<dbReference type="InterPro" id="IPR001789">
    <property type="entry name" value="Sig_transdc_resp-reg_receiver"/>
</dbReference>
<comment type="subcellular location">
    <subcellularLocation>
        <location evidence="1">Nucleus</location>
    </subcellularLocation>
</comment>
<keyword evidence="4" id="KW-0804">Transcription</keyword>
<dbReference type="SMART" id="SM00448">
    <property type="entry name" value="REC"/>
    <property type="match status" value="1"/>
</dbReference>
<dbReference type="GO" id="GO:0000160">
    <property type="term" value="P:phosphorelay signal transduction system"/>
    <property type="evidence" value="ECO:0007669"/>
    <property type="project" value="UniProtKB-KW"/>
</dbReference>
<dbReference type="Proteomes" id="UP001202328">
    <property type="component" value="Unassembled WGS sequence"/>
</dbReference>
<evidence type="ECO:0000259" key="7">
    <source>
        <dbReference type="PROSITE" id="PS50110"/>
    </source>
</evidence>
<dbReference type="InterPro" id="IPR006447">
    <property type="entry name" value="Myb_dom_plants"/>
</dbReference>
<dbReference type="GO" id="GO:0003677">
    <property type="term" value="F:DNA binding"/>
    <property type="evidence" value="ECO:0007669"/>
    <property type="project" value="InterPro"/>
</dbReference>
<name>A0AAD4XWQ7_9MAGN</name>
<evidence type="ECO:0000256" key="2">
    <source>
        <dbReference type="ARBA" id="ARBA00023012"/>
    </source>
</evidence>
<dbReference type="Gene3D" id="1.10.10.60">
    <property type="entry name" value="Homeodomain-like"/>
    <property type="match status" value="1"/>
</dbReference>
<evidence type="ECO:0000256" key="1">
    <source>
        <dbReference type="ARBA" id="ARBA00004123"/>
    </source>
</evidence>
<feature type="domain" description="Response regulatory" evidence="7">
    <location>
        <begin position="14"/>
        <end position="117"/>
    </location>
</feature>
<protein>
    <recommendedName>
        <fullName evidence="7">Response regulatory domain-containing protein</fullName>
    </recommendedName>
</protein>
<dbReference type="GO" id="GO:0005634">
    <property type="term" value="C:nucleus"/>
    <property type="evidence" value="ECO:0007669"/>
    <property type="project" value="UniProtKB-SubCell"/>
</dbReference>
<gene>
    <name evidence="8" type="ORF">MKW98_019776</name>
</gene>
<dbReference type="PROSITE" id="PS50110">
    <property type="entry name" value="RESPONSE_REGULATORY"/>
    <property type="match status" value="1"/>
</dbReference>
<organism evidence="8 9">
    <name type="scientific">Papaver atlanticum</name>
    <dbReference type="NCBI Taxonomy" id="357466"/>
    <lineage>
        <taxon>Eukaryota</taxon>
        <taxon>Viridiplantae</taxon>
        <taxon>Streptophyta</taxon>
        <taxon>Embryophyta</taxon>
        <taxon>Tracheophyta</taxon>
        <taxon>Spermatophyta</taxon>
        <taxon>Magnoliopsida</taxon>
        <taxon>Ranunculales</taxon>
        <taxon>Papaveraceae</taxon>
        <taxon>Papaveroideae</taxon>
        <taxon>Papaver</taxon>
    </lineage>
</organism>
<evidence type="ECO:0000256" key="4">
    <source>
        <dbReference type="ARBA" id="ARBA00023163"/>
    </source>
</evidence>
<dbReference type="PANTHER" id="PTHR43874:SF215">
    <property type="entry name" value="RESPONSE REGULATOR, PUTATIVE-RELATED"/>
    <property type="match status" value="1"/>
</dbReference>
<evidence type="ECO:0000313" key="8">
    <source>
        <dbReference type="EMBL" id="KAI3954645.1"/>
    </source>
</evidence>
<dbReference type="PANTHER" id="PTHR43874">
    <property type="entry name" value="TWO-COMPONENT RESPONSE REGULATOR"/>
    <property type="match status" value="1"/>
</dbReference>
<proteinExistence type="predicted"/>
<dbReference type="SUPFAM" id="SSF52172">
    <property type="entry name" value="CheY-like"/>
    <property type="match status" value="1"/>
</dbReference>
<comment type="caution">
    <text evidence="8">The sequence shown here is derived from an EMBL/GenBank/DDBJ whole genome shotgun (WGS) entry which is preliminary data.</text>
</comment>
<evidence type="ECO:0000256" key="3">
    <source>
        <dbReference type="ARBA" id="ARBA00023015"/>
    </source>
</evidence>
<evidence type="ECO:0000313" key="9">
    <source>
        <dbReference type="Proteomes" id="UP001202328"/>
    </source>
</evidence>
<dbReference type="Pfam" id="PF00072">
    <property type="entry name" value="Response_reg"/>
    <property type="match status" value="1"/>
</dbReference>